<dbReference type="EMBL" id="IACK01091828">
    <property type="protein sequence ID" value="LAA82688.1"/>
    <property type="molecule type" value="Transcribed_RNA"/>
</dbReference>
<evidence type="ECO:0000256" key="1">
    <source>
        <dbReference type="SAM" id="MobiDB-lite"/>
    </source>
</evidence>
<accession>A0A2D4IEP7</accession>
<feature type="compositionally biased region" description="Basic and acidic residues" evidence="1">
    <location>
        <begin position="1"/>
        <end position="12"/>
    </location>
</feature>
<dbReference type="CDD" id="cd00303">
    <property type="entry name" value="retropepsin_like"/>
    <property type="match status" value="1"/>
</dbReference>
<proteinExistence type="predicted"/>
<organism evidence="2">
    <name type="scientific">Micrurus lemniscatus lemniscatus</name>
    <dbReference type="NCBI Taxonomy" id="129467"/>
    <lineage>
        <taxon>Eukaryota</taxon>
        <taxon>Metazoa</taxon>
        <taxon>Chordata</taxon>
        <taxon>Craniata</taxon>
        <taxon>Vertebrata</taxon>
        <taxon>Euteleostomi</taxon>
        <taxon>Lepidosauria</taxon>
        <taxon>Squamata</taxon>
        <taxon>Bifurcata</taxon>
        <taxon>Unidentata</taxon>
        <taxon>Episquamata</taxon>
        <taxon>Toxicofera</taxon>
        <taxon>Serpentes</taxon>
        <taxon>Colubroidea</taxon>
        <taxon>Elapidae</taxon>
        <taxon>Elapinae</taxon>
        <taxon>Micrurus</taxon>
    </lineage>
</organism>
<feature type="region of interest" description="Disordered" evidence="1">
    <location>
        <begin position="1"/>
        <end position="45"/>
    </location>
</feature>
<reference evidence="2" key="2">
    <citation type="submission" date="2017-11" db="EMBL/GenBank/DDBJ databases">
        <title>Coralsnake Venomics: Analyses of Venom Gland Transcriptomes and Proteomes of Six Brazilian Taxa.</title>
        <authorList>
            <person name="Aird S.D."/>
            <person name="Jorge da Silva N."/>
            <person name="Qiu L."/>
            <person name="Villar-Briones A."/>
            <person name="Aparecida-Saddi V."/>
            <person name="Campos-Telles M.P."/>
            <person name="Grau M."/>
            <person name="Mikheyev A.S."/>
        </authorList>
    </citation>
    <scope>NUCLEOTIDE SEQUENCE</scope>
    <source>
        <tissue evidence="2">Venom_gland</tissue>
    </source>
</reference>
<sequence length="173" mass="19572">MHERSQGLRQDIKLSCPSIKDSKQPDERSQPVMNPEIIDSEEDNQEDTTVSSQVLPFLIPVVLGNQQNGMRGRYGALVDTGCTRCLINQLVVDELKLSVEFMKQPMKFEQVDGSLLGGKPSFTMTVPVKLEIGVHWEILRFIVVQDMRADVILGLVLLDHWQPTIWWEGGLDI</sequence>
<evidence type="ECO:0008006" key="3">
    <source>
        <dbReference type="Google" id="ProtNLM"/>
    </source>
</evidence>
<dbReference type="AlphaFoldDB" id="A0A2D4IEP7"/>
<feature type="compositionally biased region" description="Basic and acidic residues" evidence="1">
    <location>
        <begin position="20"/>
        <end position="29"/>
    </location>
</feature>
<reference evidence="2" key="1">
    <citation type="submission" date="2017-07" db="EMBL/GenBank/DDBJ databases">
        <authorList>
            <person name="Mikheyev A."/>
            <person name="Grau M."/>
        </authorList>
    </citation>
    <scope>NUCLEOTIDE SEQUENCE</scope>
    <source>
        <tissue evidence="2">Venom_gland</tissue>
    </source>
</reference>
<evidence type="ECO:0000313" key="2">
    <source>
        <dbReference type="EMBL" id="LAA82688.1"/>
    </source>
</evidence>
<name>A0A2D4IEP7_MICLE</name>
<dbReference type="InterPro" id="IPR021109">
    <property type="entry name" value="Peptidase_aspartic_dom_sf"/>
</dbReference>
<dbReference type="Gene3D" id="2.40.70.10">
    <property type="entry name" value="Acid Proteases"/>
    <property type="match status" value="1"/>
</dbReference>
<protein>
    <recommendedName>
        <fullName evidence="3">Peptidase A2 domain-containing protein</fullName>
    </recommendedName>
</protein>